<keyword evidence="1 3" id="KW-0808">Transferase</keyword>
<dbReference type="Pfam" id="PF08241">
    <property type="entry name" value="Methyltransf_11"/>
    <property type="match status" value="1"/>
</dbReference>
<dbReference type="PANTHER" id="PTHR44068">
    <property type="entry name" value="ZGC:194242"/>
    <property type="match status" value="1"/>
</dbReference>
<sequence length="189" mass="20059">MSAFKGVLMQMFGRPHGVLGRLGGVVMAKTNQPCAAWVVDLLEIRGTDSVLEVGFGPGVGIQLLAASAKHIAGIDPSPEMLRQATVRNAQAIDCGQVDLRIGSAERLPFEENTFDKALTINSMQVWPDATAGLIEMQRVMKSGARIALGFTLHSGQQRSGLVERLAVAGFAEAKVIETDNAFCAIAAKP</sequence>
<dbReference type="PANTHER" id="PTHR44068:SF1">
    <property type="entry name" value="HYPOTHETICAL LOC100005854"/>
    <property type="match status" value="1"/>
</dbReference>
<evidence type="ECO:0000313" key="4">
    <source>
        <dbReference type="Proteomes" id="UP000494365"/>
    </source>
</evidence>
<name>A0A6S7BKF2_9BURK</name>
<protein>
    <submittedName>
        <fullName evidence="3">Methyltransferase YrhH</fullName>
        <ecNumber evidence="3">2.1.1.-</ecNumber>
    </submittedName>
</protein>
<reference evidence="3 4" key="1">
    <citation type="submission" date="2020-04" db="EMBL/GenBank/DDBJ databases">
        <authorList>
            <person name="De Canck E."/>
        </authorList>
    </citation>
    <scope>NUCLEOTIDE SEQUENCE [LARGE SCALE GENOMIC DNA]</scope>
    <source>
        <strain evidence="3 4">LMG 28614</strain>
    </source>
</reference>
<dbReference type="GO" id="GO:0003838">
    <property type="term" value="F:sterol 24-C-methyltransferase activity"/>
    <property type="evidence" value="ECO:0007669"/>
    <property type="project" value="TreeGrafter"/>
</dbReference>
<dbReference type="Proteomes" id="UP000494365">
    <property type="component" value="Unassembled WGS sequence"/>
</dbReference>
<dbReference type="EMBL" id="CADIKK010000035">
    <property type="protein sequence ID" value="CAB3803515.1"/>
    <property type="molecule type" value="Genomic_DNA"/>
</dbReference>
<dbReference type="CDD" id="cd02440">
    <property type="entry name" value="AdoMet_MTases"/>
    <property type="match status" value="1"/>
</dbReference>
<organism evidence="3 4">
    <name type="scientific">Paraburkholderia ultramafica</name>
    <dbReference type="NCBI Taxonomy" id="1544867"/>
    <lineage>
        <taxon>Bacteria</taxon>
        <taxon>Pseudomonadati</taxon>
        <taxon>Pseudomonadota</taxon>
        <taxon>Betaproteobacteria</taxon>
        <taxon>Burkholderiales</taxon>
        <taxon>Burkholderiaceae</taxon>
        <taxon>Paraburkholderia</taxon>
    </lineage>
</organism>
<dbReference type="GO" id="GO:0032259">
    <property type="term" value="P:methylation"/>
    <property type="evidence" value="ECO:0007669"/>
    <property type="project" value="UniProtKB-KW"/>
</dbReference>
<dbReference type="SUPFAM" id="SSF53335">
    <property type="entry name" value="S-adenosyl-L-methionine-dependent methyltransferases"/>
    <property type="match status" value="1"/>
</dbReference>
<proteinExistence type="predicted"/>
<dbReference type="RefSeq" id="WP_217469170.1">
    <property type="nucleotide sequence ID" value="NZ_CADIKK010000035.1"/>
</dbReference>
<dbReference type="AlphaFoldDB" id="A0A6S7BKF2"/>
<dbReference type="InterPro" id="IPR050447">
    <property type="entry name" value="Erg6_SMT_methyltransf"/>
</dbReference>
<keyword evidence="3" id="KW-0489">Methyltransferase</keyword>
<dbReference type="InterPro" id="IPR013216">
    <property type="entry name" value="Methyltransf_11"/>
</dbReference>
<gene>
    <name evidence="3" type="primary">yrhH</name>
    <name evidence="3" type="ORF">LMG28614_05838</name>
</gene>
<dbReference type="GO" id="GO:0016126">
    <property type="term" value="P:sterol biosynthetic process"/>
    <property type="evidence" value="ECO:0007669"/>
    <property type="project" value="TreeGrafter"/>
</dbReference>
<evidence type="ECO:0000256" key="1">
    <source>
        <dbReference type="ARBA" id="ARBA00022679"/>
    </source>
</evidence>
<dbReference type="EC" id="2.1.1.-" evidence="3"/>
<dbReference type="InterPro" id="IPR029063">
    <property type="entry name" value="SAM-dependent_MTases_sf"/>
</dbReference>
<accession>A0A6S7BKF2</accession>
<keyword evidence="4" id="KW-1185">Reference proteome</keyword>
<dbReference type="Gene3D" id="3.40.50.150">
    <property type="entry name" value="Vaccinia Virus protein VP39"/>
    <property type="match status" value="1"/>
</dbReference>
<evidence type="ECO:0000259" key="2">
    <source>
        <dbReference type="Pfam" id="PF08241"/>
    </source>
</evidence>
<evidence type="ECO:0000313" key="3">
    <source>
        <dbReference type="EMBL" id="CAB3803515.1"/>
    </source>
</evidence>
<feature type="domain" description="Methyltransferase type 11" evidence="2">
    <location>
        <begin position="51"/>
        <end position="147"/>
    </location>
</feature>